<comment type="caution">
    <text evidence="1">The sequence shown here is derived from an EMBL/GenBank/DDBJ whole genome shotgun (WGS) entry which is preliminary data.</text>
</comment>
<dbReference type="Proteomes" id="UP001203036">
    <property type="component" value="Unassembled WGS sequence"/>
</dbReference>
<protein>
    <submittedName>
        <fullName evidence="1">Uncharacterized protein</fullName>
    </submittedName>
</protein>
<organism evidence="1 2">
    <name type="scientific">Lutimaribacter degradans</name>
    <dbReference type="NCBI Taxonomy" id="2945989"/>
    <lineage>
        <taxon>Bacteria</taxon>
        <taxon>Pseudomonadati</taxon>
        <taxon>Pseudomonadota</taxon>
        <taxon>Alphaproteobacteria</taxon>
        <taxon>Rhodobacterales</taxon>
        <taxon>Roseobacteraceae</taxon>
        <taxon>Lutimaribacter</taxon>
    </lineage>
</organism>
<gene>
    <name evidence="1" type="ORF">M8744_16075</name>
</gene>
<accession>A0ACC5ZZE4</accession>
<name>A0ACC5ZZE4_9RHOB</name>
<dbReference type="EMBL" id="JAMQGO010000015">
    <property type="protein sequence ID" value="MCM2563672.1"/>
    <property type="molecule type" value="Genomic_DNA"/>
</dbReference>
<sequence>MLHAAFSERPCIDLPEHRAREIAAAVKRLGNLQLLPSQENLEKEGMPFEAWITSRNAAYRGGHLIEDEADLWTTKMLPEFVRSREWLIRQKLLALTPRTVQGNAHRNFERTVP</sequence>
<keyword evidence="2" id="KW-1185">Reference proteome</keyword>
<evidence type="ECO:0000313" key="1">
    <source>
        <dbReference type="EMBL" id="MCM2563672.1"/>
    </source>
</evidence>
<reference evidence="1" key="1">
    <citation type="submission" date="2022-06" db="EMBL/GenBank/DDBJ databases">
        <title>Lutimaribacter sp. EGI FJ00013, a novel bacterium isolated from a salt lake sediment enrichment.</title>
        <authorList>
            <person name="Gao L."/>
            <person name="Fang B.-Z."/>
            <person name="Li W.-J."/>
        </authorList>
    </citation>
    <scope>NUCLEOTIDE SEQUENCE</scope>
    <source>
        <strain evidence="1">EGI FJ00013</strain>
    </source>
</reference>
<proteinExistence type="predicted"/>
<evidence type="ECO:0000313" key="2">
    <source>
        <dbReference type="Proteomes" id="UP001203036"/>
    </source>
</evidence>